<evidence type="ECO:0000313" key="1">
    <source>
        <dbReference type="EMBL" id="AEH03457.1"/>
    </source>
</evidence>
<keyword evidence="2" id="KW-1185">Reference proteome</keyword>
<dbReference type="OrthoDB" id="25876at10239"/>
<dbReference type="KEGG" id="vg:26643561"/>
<dbReference type="RefSeq" id="YP_009217113.1">
    <property type="nucleotide sequence ID" value="NC_028999.1"/>
</dbReference>
<reference evidence="1 2" key="1">
    <citation type="journal article" date="2011" name="Microbiology">
        <title>The Pseudomonas aeruginosa generalized transducing phage phiPA3 is a new member of the phiKZ-like group of 'jumbo' phages, and infects model laboratory strains and clinical isolates from cystic fibrosis patients.</title>
        <authorList>
            <person name="Monson R."/>
            <person name="Foulds I."/>
            <person name="Foweraker J."/>
            <person name="Welch M."/>
            <person name="Salmond G.P."/>
        </authorList>
    </citation>
    <scope>NUCLEOTIDE SEQUENCE [LARGE SCALE GENOMIC DNA]</scope>
</reference>
<sequence>MAKTAAKKLDELMAAELNLKLPVQTAMIHHAVSLKGSMEGFIFAYEHDGLVFYDRVDMWDEVNGMRLRIARFKSHPVIEDRLNKRLYRRWYVWGNGLLVPVNICKVDDLKDRFYFLIDDDPSYRTINVMPDETLFIRKKPLQHLARVHPGWGVKFNRVRECAVA</sequence>
<organism evidence="1 2">
    <name type="scientific">Pseudomonas phage PhiPA3</name>
    <name type="common">Pseudomonas aeruginosa phage PhiPA3</name>
    <dbReference type="NCBI Taxonomy" id="998086"/>
    <lineage>
        <taxon>Viruses</taxon>
        <taxon>Duplodnaviria</taxon>
        <taxon>Heunggongvirae</taxon>
        <taxon>Uroviricota</taxon>
        <taxon>Caudoviricetes</taxon>
        <taxon>Chimalliviridae</taxon>
        <taxon>Miltoncavirus</taxon>
        <taxon>Miltoncavirus PhiPA3</taxon>
    </lineage>
</organism>
<protein>
    <submittedName>
        <fullName evidence="1">Uncharacterized protein 030</fullName>
    </submittedName>
</protein>
<organismHost>
    <name type="scientific">Pseudomonas aeruginosa</name>
    <dbReference type="NCBI Taxonomy" id="287"/>
</organismHost>
<accession>F8SJR2</accession>
<dbReference type="EMBL" id="HQ630627">
    <property type="protein sequence ID" value="AEH03457.1"/>
    <property type="molecule type" value="Genomic_DNA"/>
</dbReference>
<proteinExistence type="predicted"/>
<evidence type="ECO:0000313" key="2">
    <source>
        <dbReference type="Proteomes" id="UP000008388"/>
    </source>
</evidence>
<gene>
    <name evidence="1" type="primary">030</name>
</gene>
<name>F8SJR2_BPPA3</name>
<dbReference type="GeneID" id="26643561"/>
<dbReference type="Proteomes" id="UP000008388">
    <property type="component" value="Segment"/>
</dbReference>